<dbReference type="KEGG" id="liu:OU989_22690"/>
<keyword evidence="1" id="KW-0812">Transmembrane</keyword>
<evidence type="ECO:0000313" key="2">
    <source>
        <dbReference type="EMBL" id="WDV09334.1"/>
    </source>
</evidence>
<dbReference type="EMBL" id="CP113528">
    <property type="protein sequence ID" value="WDV09334.1"/>
    <property type="molecule type" value="Genomic_DNA"/>
</dbReference>
<evidence type="ECO:0000256" key="1">
    <source>
        <dbReference type="SAM" id="Phobius"/>
    </source>
</evidence>
<dbReference type="RefSeq" id="WP_274797551.1">
    <property type="nucleotide sequence ID" value="NZ_CP113528.1"/>
</dbReference>
<dbReference type="AlphaFoldDB" id="A0AAJ5S072"/>
<accession>A0AAJ5S072</accession>
<geneLocation type="plasmid" evidence="2 3">
    <name>unnamed</name>
</geneLocation>
<sequence length="74" mass="8765">MREASYKELTTKECLFNSLFLAPVTVIMSIAIYNSNNLIIQVFIFFIILIFLVIGETAKYRFTLYKNWYDQNLI</sequence>
<keyword evidence="2" id="KW-0614">Plasmid</keyword>
<keyword evidence="1" id="KW-1133">Transmembrane helix</keyword>
<gene>
    <name evidence="2" type="ORF">OU989_22690</name>
</gene>
<dbReference type="Proteomes" id="UP001219585">
    <property type="component" value="Plasmid unnamed"/>
</dbReference>
<protein>
    <submittedName>
        <fullName evidence="2">Uncharacterized protein</fullName>
    </submittedName>
</protein>
<feature type="transmembrane region" description="Helical" evidence="1">
    <location>
        <begin position="14"/>
        <end position="33"/>
    </location>
</feature>
<proteinExistence type="predicted"/>
<keyword evidence="1" id="KW-0472">Membrane</keyword>
<reference evidence="2" key="1">
    <citation type="submission" date="2022-11" db="EMBL/GenBank/DDBJ databases">
        <title>Lysinibacillus irui.</title>
        <authorList>
            <person name="Akintayo S.O."/>
        </authorList>
    </citation>
    <scope>NUCLEOTIDE SEQUENCE</scope>
    <source>
        <strain evidence="2">IRB4-01</strain>
        <plasmid evidence="2">unnamed</plasmid>
    </source>
</reference>
<organism evidence="2 3">
    <name type="scientific">Lysinibacillus irui</name>
    <dbReference type="NCBI Taxonomy" id="2998077"/>
    <lineage>
        <taxon>Bacteria</taxon>
        <taxon>Bacillati</taxon>
        <taxon>Bacillota</taxon>
        <taxon>Bacilli</taxon>
        <taxon>Bacillales</taxon>
        <taxon>Bacillaceae</taxon>
        <taxon>Lysinibacillus</taxon>
    </lineage>
</organism>
<feature type="transmembrane region" description="Helical" evidence="1">
    <location>
        <begin position="39"/>
        <end position="58"/>
    </location>
</feature>
<evidence type="ECO:0000313" key="3">
    <source>
        <dbReference type="Proteomes" id="UP001219585"/>
    </source>
</evidence>
<name>A0AAJ5S072_9BACI</name>